<keyword evidence="2 6" id="KW-0808">Transferase</keyword>
<keyword evidence="9" id="KW-1185">Reference proteome</keyword>
<protein>
    <recommendedName>
        <fullName evidence="6">Phosphofructokinase</fullName>
    </recommendedName>
</protein>
<keyword evidence="3" id="KW-0547">Nucleotide-binding</keyword>
<dbReference type="PANTHER" id="PTHR46566:SF2">
    <property type="entry name" value="ATP-DEPENDENT 6-PHOSPHOFRUCTOKINASE ISOZYME 2"/>
    <property type="match status" value="1"/>
</dbReference>
<evidence type="ECO:0000256" key="2">
    <source>
        <dbReference type="ARBA" id="ARBA00022679"/>
    </source>
</evidence>
<keyword evidence="5" id="KW-0067">ATP-binding</keyword>
<dbReference type="GO" id="GO:0005524">
    <property type="term" value="F:ATP binding"/>
    <property type="evidence" value="ECO:0007669"/>
    <property type="project" value="UniProtKB-KW"/>
</dbReference>
<dbReference type="PIRSF" id="PIRSF000535">
    <property type="entry name" value="1PFK/6PFK/LacC"/>
    <property type="match status" value="1"/>
</dbReference>
<dbReference type="SUPFAM" id="SSF53613">
    <property type="entry name" value="Ribokinase-like"/>
    <property type="match status" value="1"/>
</dbReference>
<proteinExistence type="inferred from homology"/>
<evidence type="ECO:0000256" key="5">
    <source>
        <dbReference type="ARBA" id="ARBA00022840"/>
    </source>
</evidence>
<dbReference type="GO" id="GO:0003872">
    <property type="term" value="F:6-phosphofructokinase activity"/>
    <property type="evidence" value="ECO:0007669"/>
    <property type="project" value="TreeGrafter"/>
</dbReference>
<evidence type="ECO:0000313" key="9">
    <source>
        <dbReference type="Proteomes" id="UP000325255"/>
    </source>
</evidence>
<dbReference type="PROSITE" id="PS00583">
    <property type="entry name" value="PFKB_KINASES_1"/>
    <property type="match status" value="1"/>
</dbReference>
<dbReference type="OrthoDB" id="9801219at2"/>
<feature type="domain" description="Carbohydrate kinase PfkB" evidence="7">
    <location>
        <begin position="36"/>
        <end position="298"/>
    </location>
</feature>
<dbReference type="NCBIfam" id="TIGR03168">
    <property type="entry name" value="1-PFK"/>
    <property type="match status" value="1"/>
</dbReference>
<evidence type="ECO:0000256" key="6">
    <source>
        <dbReference type="PIRNR" id="PIRNR000535"/>
    </source>
</evidence>
<dbReference type="Pfam" id="PF00294">
    <property type="entry name" value="PfkB"/>
    <property type="match status" value="1"/>
</dbReference>
<evidence type="ECO:0000259" key="7">
    <source>
        <dbReference type="Pfam" id="PF00294"/>
    </source>
</evidence>
<dbReference type="PANTHER" id="PTHR46566">
    <property type="entry name" value="1-PHOSPHOFRUCTOKINASE-RELATED"/>
    <property type="match status" value="1"/>
</dbReference>
<gene>
    <name evidence="8" type="ORF">F1189_15950</name>
</gene>
<evidence type="ECO:0000256" key="4">
    <source>
        <dbReference type="ARBA" id="ARBA00022777"/>
    </source>
</evidence>
<evidence type="ECO:0000256" key="1">
    <source>
        <dbReference type="ARBA" id="ARBA00010688"/>
    </source>
</evidence>
<organism evidence="8 9">
    <name type="scientific">Rhodovastum atsumiense</name>
    <dbReference type="NCBI Taxonomy" id="504468"/>
    <lineage>
        <taxon>Bacteria</taxon>
        <taxon>Pseudomonadati</taxon>
        <taxon>Pseudomonadota</taxon>
        <taxon>Alphaproteobacteria</taxon>
        <taxon>Acetobacterales</taxon>
        <taxon>Acetobacteraceae</taxon>
        <taxon>Rhodovastum</taxon>
    </lineage>
</organism>
<sequence>MTEPRIITLTVNPTVDIASDTDAVRPIHKVRTYAEMQDPGGGGVNVARVIHELGGDVLSIILSGGFPGRFLEELLAEEQVPCQALRIAGRTRVSYTVHDRGSGQEYRFVPEGPHVTEAEWRSALEALEAAEGEGAWIVASGSLPPGMPEDFYARAAEIAARQRRPLVLDTSGPPLRAALGKGVALVKPSLGEFERLIGKHLRWREDLEQAALKMVRSGAAERIAVTMGRDGAMLATAAGVLHMPPVEVEAHSAVGAGDSFMGAMVMALARGATDEDAFAWGMAGGAAAVMHTGTAHPARADVEALHARLREGALAIG</sequence>
<name>A0A5M6IT58_9PROT</name>
<comment type="caution">
    <text evidence="8">The sequence shown here is derived from an EMBL/GenBank/DDBJ whole genome shotgun (WGS) entry which is preliminary data.</text>
</comment>
<dbReference type="CDD" id="cd01164">
    <property type="entry name" value="FruK_PfkB_like"/>
    <property type="match status" value="1"/>
</dbReference>
<keyword evidence="4 8" id="KW-0418">Kinase</keyword>
<dbReference type="InterPro" id="IPR011611">
    <property type="entry name" value="PfkB_dom"/>
</dbReference>
<dbReference type="GO" id="GO:0005829">
    <property type="term" value="C:cytosol"/>
    <property type="evidence" value="ECO:0007669"/>
    <property type="project" value="TreeGrafter"/>
</dbReference>
<evidence type="ECO:0000313" key="8">
    <source>
        <dbReference type="EMBL" id="KAA5611089.1"/>
    </source>
</evidence>
<dbReference type="InterPro" id="IPR002173">
    <property type="entry name" value="Carboh/pur_kinase_PfkB_CS"/>
</dbReference>
<dbReference type="EMBL" id="VWPK01000024">
    <property type="protein sequence ID" value="KAA5611089.1"/>
    <property type="molecule type" value="Genomic_DNA"/>
</dbReference>
<dbReference type="AlphaFoldDB" id="A0A5M6IT58"/>
<evidence type="ECO:0000256" key="3">
    <source>
        <dbReference type="ARBA" id="ARBA00022741"/>
    </source>
</evidence>
<dbReference type="Gene3D" id="3.40.1190.20">
    <property type="match status" value="1"/>
</dbReference>
<dbReference type="InterPro" id="IPR029056">
    <property type="entry name" value="Ribokinase-like"/>
</dbReference>
<dbReference type="Proteomes" id="UP000325255">
    <property type="component" value="Unassembled WGS sequence"/>
</dbReference>
<dbReference type="RefSeq" id="WP_150041828.1">
    <property type="nucleotide sequence ID" value="NZ_OW485601.1"/>
</dbReference>
<comment type="similarity">
    <text evidence="1 6">Belongs to the carbohydrate kinase PfkB family.</text>
</comment>
<accession>A0A5M6IT58</accession>
<reference evidence="8 9" key="1">
    <citation type="submission" date="2019-09" db="EMBL/GenBank/DDBJ databases">
        <title>Genome sequence of Rhodovastum atsumiense, a diverse member of the Acetobacteraceae family of non-sulfur purple photosynthetic bacteria.</title>
        <authorList>
            <person name="Meyer T."/>
            <person name="Kyndt J."/>
        </authorList>
    </citation>
    <scope>NUCLEOTIDE SEQUENCE [LARGE SCALE GENOMIC DNA]</scope>
    <source>
        <strain evidence="8 9">DSM 21279</strain>
    </source>
</reference>
<dbReference type="InterPro" id="IPR017583">
    <property type="entry name" value="Tagatose/fructose_Pkinase"/>
</dbReference>